<dbReference type="AlphaFoldDB" id="A0AAV4UHN1"/>
<dbReference type="PROSITE" id="PS51257">
    <property type="entry name" value="PROKAR_LIPOPROTEIN"/>
    <property type="match status" value="1"/>
</dbReference>
<dbReference type="Proteomes" id="UP001054837">
    <property type="component" value="Unassembled WGS sequence"/>
</dbReference>
<keyword evidence="2" id="KW-1185">Reference proteome</keyword>
<sequence length="73" mass="8068">MKAWKWIINPSLIVGCPRKSGEPGSSKDPMRFLPRCTPSWSVQCAGSLQEAKGWEPSGQGDLTTLQKSLELCY</sequence>
<gene>
    <name evidence="1" type="ORF">CDAR_526221</name>
</gene>
<evidence type="ECO:0000313" key="1">
    <source>
        <dbReference type="EMBL" id="GIY57347.1"/>
    </source>
</evidence>
<protein>
    <submittedName>
        <fullName evidence="1">Uncharacterized protein</fullName>
    </submittedName>
</protein>
<evidence type="ECO:0000313" key="2">
    <source>
        <dbReference type="Proteomes" id="UP001054837"/>
    </source>
</evidence>
<comment type="caution">
    <text evidence="1">The sequence shown here is derived from an EMBL/GenBank/DDBJ whole genome shotgun (WGS) entry which is preliminary data.</text>
</comment>
<accession>A0AAV4UHN1</accession>
<name>A0AAV4UHN1_9ARAC</name>
<proteinExistence type="predicted"/>
<organism evidence="1 2">
    <name type="scientific">Caerostris darwini</name>
    <dbReference type="NCBI Taxonomy" id="1538125"/>
    <lineage>
        <taxon>Eukaryota</taxon>
        <taxon>Metazoa</taxon>
        <taxon>Ecdysozoa</taxon>
        <taxon>Arthropoda</taxon>
        <taxon>Chelicerata</taxon>
        <taxon>Arachnida</taxon>
        <taxon>Araneae</taxon>
        <taxon>Araneomorphae</taxon>
        <taxon>Entelegynae</taxon>
        <taxon>Araneoidea</taxon>
        <taxon>Araneidae</taxon>
        <taxon>Caerostris</taxon>
    </lineage>
</organism>
<reference evidence="1 2" key="1">
    <citation type="submission" date="2021-06" db="EMBL/GenBank/DDBJ databases">
        <title>Caerostris darwini draft genome.</title>
        <authorList>
            <person name="Kono N."/>
            <person name="Arakawa K."/>
        </authorList>
    </citation>
    <scope>NUCLEOTIDE SEQUENCE [LARGE SCALE GENOMIC DNA]</scope>
</reference>
<dbReference type="EMBL" id="BPLQ01011325">
    <property type="protein sequence ID" value="GIY57347.1"/>
    <property type="molecule type" value="Genomic_DNA"/>
</dbReference>